<dbReference type="InterPro" id="IPR000835">
    <property type="entry name" value="HTH_MarR-typ"/>
</dbReference>
<evidence type="ECO:0000313" key="2">
    <source>
        <dbReference type="EMBL" id="NML44870.1"/>
    </source>
</evidence>
<protein>
    <submittedName>
        <fullName evidence="2">MarR family transcriptional regulator</fullName>
    </submittedName>
</protein>
<evidence type="ECO:0000313" key="3">
    <source>
        <dbReference type="Proteomes" id="UP000541185"/>
    </source>
</evidence>
<dbReference type="PANTHER" id="PTHR33164:SF43">
    <property type="entry name" value="HTH-TYPE TRANSCRIPTIONAL REPRESSOR YETL"/>
    <property type="match status" value="1"/>
</dbReference>
<dbReference type="InterPro" id="IPR036390">
    <property type="entry name" value="WH_DNA-bd_sf"/>
</dbReference>
<dbReference type="Proteomes" id="UP000541185">
    <property type="component" value="Unassembled WGS sequence"/>
</dbReference>
<dbReference type="InterPro" id="IPR036388">
    <property type="entry name" value="WH-like_DNA-bd_sf"/>
</dbReference>
<dbReference type="InterPro" id="IPR039422">
    <property type="entry name" value="MarR/SlyA-like"/>
</dbReference>
<dbReference type="GO" id="GO:0006950">
    <property type="term" value="P:response to stress"/>
    <property type="evidence" value="ECO:0007669"/>
    <property type="project" value="TreeGrafter"/>
</dbReference>
<proteinExistence type="predicted"/>
<gene>
    <name evidence="2" type="ORF">HHL11_14020</name>
</gene>
<dbReference type="PANTHER" id="PTHR33164">
    <property type="entry name" value="TRANSCRIPTIONAL REGULATOR, MARR FAMILY"/>
    <property type="match status" value="1"/>
</dbReference>
<keyword evidence="3" id="KW-1185">Reference proteome</keyword>
<dbReference type="EMBL" id="JABBFX010000001">
    <property type="protein sequence ID" value="NML44870.1"/>
    <property type="molecule type" value="Genomic_DNA"/>
</dbReference>
<name>A0A848H6E1_9BURK</name>
<reference evidence="2 3" key="1">
    <citation type="submission" date="2020-04" db="EMBL/GenBank/DDBJ databases">
        <title>Ramlibacter sp. G-1-2-2 isolated from soil.</title>
        <authorList>
            <person name="Dahal R.H."/>
        </authorList>
    </citation>
    <scope>NUCLEOTIDE SEQUENCE [LARGE SCALE GENOMIC DNA]</scope>
    <source>
        <strain evidence="2 3">G-1-2-2</strain>
    </source>
</reference>
<dbReference type="SUPFAM" id="SSF46785">
    <property type="entry name" value="Winged helix' DNA-binding domain"/>
    <property type="match status" value="1"/>
</dbReference>
<dbReference type="SMART" id="SM00347">
    <property type="entry name" value="HTH_MARR"/>
    <property type="match status" value="1"/>
</dbReference>
<dbReference type="AlphaFoldDB" id="A0A848H6E1"/>
<comment type="caution">
    <text evidence="2">The sequence shown here is derived from an EMBL/GenBank/DDBJ whole genome shotgun (WGS) entry which is preliminary data.</text>
</comment>
<organism evidence="2 3">
    <name type="scientific">Ramlibacter agri</name>
    <dbReference type="NCBI Taxonomy" id="2728837"/>
    <lineage>
        <taxon>Bacteria</taxon>
        <taxon>Pseudomonadati</taxon>
        <taxon>Pseudomonadota</taxon>
        <taxon>Betaproteobacteria</taxon>
        <taxon>Burkholderiales</taxon>
        <taxon>Comamonadaceae</taxon>
        <taxon>Ramlibacter</taxon>
    </lineage>
</organism>
<dbReference type="RefSeq" id="WP_169418969.1">
    <property type="nucleotide sequence ID" value="NZ_JABBFX010000001.1"/>
</dbReference>
<sequence length="130" mass="14514">MNDSALQSRLDWHLERHLELAATNARLDDELGTHHGLAWSDFVLLWVLDGADGAVPSAELARRLGLAPSRLVLQLLPLEKTGLVVREANVDGRRRVTLRPSGRRLLREARETAAFVCAEAYRLRDAASLR</sequence>
<dbReference type="Gene3D" id="1.10.10.10">
    <property type="entry name" value="Winged helix-like DNA-binding domain superfamily/Winged helix DNA-binding domain"/>
    <property type="match status" value="1"/>
</dbReference>
<feature type="domain" description="HTH marR-type" evidence="1">
    <location>
        <begin position="30"/>
        <end position="129"/>
    </location>
</feature>
<evidence type="ECO:0000259" key="1">
    <source>
        <dbReference type="SMART" id="SM00347"/>
    </source>
</evidence>
<accession>A0A848H6E1</accession>
<dbReference type="GO" id="GO:0003700">
    <property type="term" value="F:DNA-binding transcription factor activity"/>
    <property type="evidence" value="ECO:0007669"/>
    <property type="project" value="InterPro"/>
</dbReference>